<feature type="binding site" evidence="10">
    <location>
        <position position="16"/>
    </location>
    <ligand>
        <name>Mg(2+)</name>
        <dbReference type="ChEBI" id="CHEBI:18420"/>
    </ligand>
</feature>
<feature type="binding site" evidence="10">
    <location>
        <position position="96"/>
    </location>
    <ligand>
        <name>Zn(2+)</name>
        <dbReference type="ChEBI" id="CHEBI:29105"/>
    </ligand>
</feature>
<evidence type="ECO:0000256" key="8">
    <source>
        <dbReference type="PIRSR" id="PIRSR004682-1"/>
    </source>
</evidence>
<protein>
    <recommendedName>
        <fullName evidence="6 7">D,D-heptose 1,7-bisphosphate phosphatase</fullName>
        <ecNumber evidence="7">3.1.3.-</ecNumber>
    </recommendedName>
</protein>
<keyword evidence="3 10" id="KW-0479">Metal-binding</keyword>
<feature type="binding site" evidence="10">
    <location>
        <position position="106"/>
    </location>
    <ligand>
        <name>Zn(2+)</name>
        <dbReference type="ChEBI" id="CHEBI:29105"/>
    </ligand>
</feature>
<dbReference type="AlphaFoldDB" id="A0A8J6NN03"/>
<dbReference type="EMBL" id="JACNJH010000145">
    <property type="protein sequence ID" value="MBC8361695.1"/>
    <property type="molecule type" value="Genomic_DNA"/>
</dbReference>
<feature type="binding site" evidence="10">
    <location>
        <position position="98"/>
    </location>
    <ligand>
        <name>Zn(2+)</name>
        <dbReference type="ChEBI" id="CHEBI:29105"/>
    </ligand>
</feature>
<feature type="binding site" evidence="10">
    <location>
        <position position="14"/>
    </location>
    <ligand>
        <name>Mg(2+)</name>
        <dbReference type="ChEBI" id="CHEBI:18420"/>
    </ligand>
</feature>
<comment type="subcellular location">
    <subcellularLocation>
        <location evidence="1 7">Cytoplasm</location>
    </subcellularLocation>
</comment>
<dbReference type="PANTHER" id="PTHR42891">
    <property type="entry name" value="D-GLYCERO-BETA-D-MANNO-HEPTOSE-1,7-BISPHOSPHATE 7-PHOSPHATASE"/>
    <property type="match status" value="1"/>
</dbReference>
<evidence type="ECO:0000256" key="7">
    <source>
        <dbReference type="PIRNR" id="PIRNR004682"/>
    </source>
</evidence>
<dbReference type="GO" id="GO:0046872">
    <property type="term" value="F:metal ion binding"/>
    <property type="evidence" value="ECO:0007669"/>
    <property type="project" value="UniProtKB-KW"/>
</dbReference>
<dbReference type="Gene3D" id="3.40.50.1000">
    <property type="entry name" value="HAD superfamily/HAD-like"/>
    <property type="match status" value="1"/>
</dbReference>
<feature type="active site" description="Nucleophile" evidence="8">
    <location>
        <position position="14"/>
    </location>
</feature>
<dbReference type="NCBIfam" id="TIGR01656">
    <property type="entry name" value="Histidinol-ppas"/>
    <property type="match status" value="1"/>
</dbReference>
<reference evidence="11 12" key="1">
    <citation type="submission" date="2020-08" db="EMBL/GenBank/DDBJ databases">
        <title>Bridging the membrane lipid divide: bacteria of the FCB group superphylum have the potential to synthesize archaeal ether lipids.</title>
        <authorList>
            <person name="Villanueva L."/>
            <person name="Von Meijenfeldt F.A.B."/>
            <person name="Westbye A.B."/>
            <person name="Yadav S."/>
            <person name="Hopmans E.C."/>
            <person name="Dutilh B.E."/>
            <person name="Sinninghe Damste J.S."/>
        </authorList>
    </citation>
    <scope>NUCLEOTIDE SEQUENCE [LARGE SCALE GENOMIC DNA]</scope>
    <source>
        <strain evidence="11">NIOZ-UU30</strain>
    </source>
</reference>
<proteinExistence type="inferred from homology"/>
<accession>A0A8J6NN03</accession>
<dbReference type="InterPro" id="IPR004446">
    <property type="entry name" value="Heptose_bisP_phosphatase"/>
</dbReference>
<feature type="site" description="Contributes to substrate recognition" evidence="9">
    <location>
        <position position="107"/>
    </location>
</feature>
<feature type="binding site" evidence="10">
    <location>
        <position position="133"/>
    </location>
    <ligand>
        <name>Mg(2+)</name>
        <dbReference type="ChEBI" id="CHEBI:18420"/>
    </ligand>
</feature>
<feature type="site" description="Stabilizes the phosphoryl group" evidence="9">
    <location>
        <position position="57"/>
    </location>
</feature>
<dbReference type="GO" id="GO:0016791">
    <property type="term" value="F:phosphatase activity"/>
    <property type="evidence" value="ECO:0007669"/>
    <property type="project" value="InterPro"/>
</dbReference>
<keyword evidence="5 7" id="KW-0119">Carbohydrate metabolism</keyword>
<dbReference type="CDD" id="cd07503">
    <property type="entry name" value="HAD_HisB-N"/>
    <property type="match status" value="1"/>
</dbReference>
<feature type="binding site" evidence="10">
    <location>
        <position position="104"/>
    </location>
    <ligand>
        <name>Zn(2+)</name>
        <dbReference type="ChEBI" id="CHEBI:29105"/>
    </ligand>
</feature>
<dbReference type="EC" id="3.1.3.-" evidence="7"/>
<evidence type="ECO:0000313" key="12">
    <source>
        <dbReference type="Proteomes" id="UP000603434"/>
    </source>
</evidence>
<dbReference type="PANTHER" id="PTHR42891:SF1">
    <property type="entry name" value="D-GLYCERO-BETA-D-MANNO-HEPTOSE-1,7-BISPHOSPHATE 7-PHOSPHATASE"/>
    <property type="match status" value="1"/>
</dbReference>
<evidence type="ECO:0000313" key="11">
    <source>
        <dbReference type="EMBL" id="MBC8361695.1"/>
    </source>
</evidence>
<keyword evidence="10" id="KW-0862">Zinc</keyword>
<evidence type="ECO:0000256" key="5">
    <source>
        <dbReference type="ARBA" id="ARBA00023277"/>
    </source>
</evidence>
<evidence type="ECO:0000256" key="9">
    <source>
        <dbReference type="PIRSR" id="PIRSR004682-3"/>
    </source>
</evidence>
<dbReference type="GO" id="GO:0005737">
    <property type="term" value="C:cytoplasm"/>
    <property type="evidence" value="ECO:0007669"/>
    <property type="project" value="UniProtKB-SubCell"/>
</dbReference>
<sequence length="191" mass="21454">MSEDESERKVVFLDRDGVINRDSAEYIKSWSEFEFLPGSLEAIRRLTLRGFTTIVITNQSVINRNMTSRTGLEYMHTMMKTAVRAHGGEIKDIFFCPHIPEDRCDCRKPKPGLIYQARHKYQVDLAAAVMVGDSAKDIECARNAGCGHAVLVHTGKGAAAESILKAKKIFPDYVARDLLDAVDWILSIYDT</sequence>
<keyword evidence="4 7" id="KW-0378">Hydrolase</keyword>
<comment type="caution">
    <text evidence="11">The sequence shown here is derived from an EMBL/GenBank/DDBJ whole genome shotgun (WGS) entry which is preliminary data.</text>
</comment>
<dbReference type="Proteomes" id="UP000603434">
    <property type="component" value="Unassembled WGS sequence"/>
</dbReference>
<dbReference type="NCBIfam" id="TIGR01662">
    <property type="entry name" value="HAD-SF-IIIA"/>
    <property type="match status" value="1"/>
</dbReference>
<evidence type="ECO:0000256" key="3">
    <source>
        <dbReference type="ARBA" id="ARBA00022723"/>
    </source>
</evidence>
<dbReference type="SUPFAM" id="SSF56784">
    <property type="entry name" value="HAD-like"/>
    <property type="match status" value="1"/>
</dbReference>
<organism evidence="11 12">
    <name type="scientific">Candidatus Desulfatibia profunda</name>
    <dbReference type="NCBI Taxonomy" id="2841695"/>
    <lineage>
        <taxon>Bacteria</taxon>
        <taxon>Pseudomonadati</taxon>
        <taxon>Thermodesulfobacteriota</taxon>
        <taxon>Desulfobacteria</taxon>
        <taxon>Desulfobacterales</taxon>
        <taxon>Desulfobacterales incertae sedis</taxon>
        <taxon>Candidatus Desulfatibia</taxon>
    </lineage>
</organism>
<dbReference type="InterPro" id="IPR006543">
    <property type="entry name" value="Histidinol-phos"/>
</dbReference>
<keyword evidence="10" id="KW-0460">Magnesium</keyword>
<dbReference type="InterPro" id="IPR006549">
    <property type="entry name" value="HAD-SF_hydro_IIIA"/>
</dbReference>
<evidence type="ECO:0000256" key="4">
    <source>
        <dbReference type="ARBA" id="ARBA00022801"/>
    </source>
</evidence>
<evidence type="ECO:0000256" key="1">
    <source>
        <dbReference type="ARBA" id="ARBA00004496"/>
    </source>
</evidence>
<dbReference type="PIRSF" id="PIRSF004682">
    <property type="entry name" value="GmhB"/>
    <property type="match status" value="1"/>
</dbReference>
<dbReference type="GO" id="GO:0005975">
    <property type="term" value="P:carbohydrate metabolic process"/>
    <property type="evidence" value="ECO:0007669"/>
    <property type="project" value="InterPro"/>
</dbReference>
<feature type="active site" description="Proton donor" evidence="8">
    <location>
        <position position="16"/>
    </location>
</feature>
<dbReference type="Pfam" id="PF13242">
    <property type="entry name" value="Hydrolase_like"/>
    <property type="match status" value="1"/>
</dbReference>
<evidence type="ECO:0000256" key="2">
    <source>
        <dbReference type="ARBA" id="ARBA00022490"/>
    </source>
</evidence>
<name>A0A8J6NN03_9BACT</name>
<feature type="site" description="Stabilizes the phosphoryl group" evidence="9">
    <location>
        <position position="108"/>
    </location>
</feature>
<evidence type="ECO:0000256" key="10">
    <source>
        <dbReference type="PIRSR" id="PIRSR004682-4"/>
    </source>
</evidence>
<evidence type="ECO:0000256" key="6">
    <source>
        <dbReference type="ARBA" id="ARBA00031828"/>
    </source>
</evidence>
<comment type="cofactor">
    <cofactor evidence="10">
        <name>Mg(2+)</name>
        <dbReference type="ChEBI" id="CHEBI:18420"/>
    </cofactor>
</comment>
<comment type="similarity">
    <text evidence="7">Belongs to the gmhB family.</text>
</comment>
<keyword evidence="2 7" id="KW-0963">Cytoplasm</keyword>
<dbReference type="InterPro" id="IPR023214">
    <property type="entry name" value="HAD_sf"/>
</dbReference>
<gene>
    <name evidence="11" type="primary">gmhB</name>
    <name evidence="11" type="ORF">H8E23_09870</name>
</gene>
<dbReference type="InterPro" id="IPR036412">
    <property type="entry name" value="HAD-like_sf"/>
</dbReference>
<dbReference type="NCBIfam" id="NF006506">
    <property type="entry name" value="PRK08942.1"/>
    <property type="match status" value="1"/>
</dbReference>
<comment type="cofactor">
    <cofactor evidence="10">
        <name>Zn(2+)</name>
        <dbReference type="ChEBI" id="CHEBI:29105"/>
    </cofactor>
</comment>